<organism evidence="2 3">
    <name type="scientific">Pelobates cultripes</name>
    <name type="common">Western spadefoot toad</name>
    <dbReference type="NCBI Taxonomy" id="61616"/>
    <lineage>
        <taxon>Eukaryota</taxon>
        <taxon>Metazoa</taxon>
        <taxon>Chordata</taxon>
        <taxon>Craniata</taxon>
        <taxon>Vertebrata</taxon>
        <taxon>Euteleostomi</taxon>
        <taxon>Amphibia</taxon>
        <taxon>Batrachia</taxon>
        <taxon>Anura</taxon>
        <taxon>Pelobatoidea</taxon>
        <taxon>Pelobatidae</taxon>
        <taxon>Pelobates</taxon>
    </lineage>
</organism>
<protein>
    <submittedName>
        <fullName evidence="2">Uncharacterized protein</fullName>
    </submittedName>
</protein>
<evidence type="ECO:0000313" key="2">
    <source>
        <dbReference type="EMBL" id="CAH2222019.1"/>
    </source>
</evidence>
<evidence type="ECO:0000313" key="3">
    <source>
        <dbReference type="Proteomes" id="UP001295444"/>
    </source>
</evidence>
<gene>
    <name evidence="2" type="ORF">PECUL_23A018445</name>
</gene>
<sequence>MPSIPGFGKCEPVKPPTQASVIPRPFEPVITPTQAIVPPRASSSPESLWFSQLAEDQVSGRLSPSRLYFSGPPMVMAGLWGILESSPKPRLSPKPRQPRLSELATTPTQTSVLPLPFESGTTPTQATVQWAWYLVTPVRHT</sequence>
<dbReference type="AlphaFoldDB" id="A0AAD1R1J1"/>
<proteinExistence type="predicted"/>
<name>A0AAD1R1J1_PELCU</name>
<dbReference type="EMBL" id="OW240912">
    <property type="protein sequence ID" value="CAH2222019.1"/>
    <property type="molecule type" value="Genomic_DNA"/>
</dbReference>
<feature type="region of interest" description="Disordered" evidence="1">
    <location>
        <begin position="86"/>
        <end position="119"/>
    </location>
</feature>
<dbReference type="Proteomes" id="UP001295444">
    <property type="component" value="Chromosome 01"/>
</dbReference>
<feature type="compositionally biased region" description="Polar residues" evidence="1">
    <location>
        <begin position="103"/>
        <end position="112"/>
    </location>
</feature>
<accession>A0AAD1R1J1</accession>
<reference evidence="2" key="1">
    <citation type="submission" date="2022-03" db="EMBL/GenBank/DDBJ databases">
        <authorList>
            <person name="Alioto T."/>
            <person name="Alioto T."/>
            <person name="Gomez Garrido J."/>
        </authorList>
    </citation>
    <scope>NUCLEOTIDE SEQUENCE</scope>
</reference>
<keyword evidence="3" id="KW-1185">Reference proteome</keyword>
<evidence type="ECO:0000256" key="1">
    <source>
        <dbReference type="SAM" id="MobiDB-lite"/>
    </source>
</evidence>